<dbReference type="PANTHER" id="PTHR16469:SF51">
    <property type="entry name" value="TRANSCRIPTION FACTOR TAU 55 KDA SUBUNIT"/>
    <property type="match status" value="1"/>
</dbReference>
<accession>A0A067MBD5</accession>
<dbReference type="SMART" id="SM00855">
    <property type="entry name" value="PGAM"/>
    <property type="match status" value="1"/>
</dbReference>
<dbReference type="Pfam" id="PF00300">
    <property type="entry name" value="His_Phos_1"/>
    <property type="match status" value="1"/>
</dbReference>
<dbReference type="CDD" id="cd07067">
    <property type="entry name" value="HP_PGM_like"/>
    <property type="match status" value="1"/>
</dbReference>
<name>A0A067MBD5_BOTB1</name>
<keyword evidence="3" id="KW-1185">Reference proteome</keyword>
<gene>
    <name evidence="2" type="ORF">BOTBODRAFT_33997</name>
</gene>
<dbReference type="AlphaFoldDB" id="A0A067MBD5"/>
<dbReference type="EMBL" id="KL198047">
    <property type="protein sequence ID" value="KDQ12849.1"/>
    <property type="molecule type" value="Genomic_DNA"/>
</dbReference>
<dbReference type="STRING" id="930990.A0A067MBD5"/>
<dbReference type="Gene3D" id="3.40.50.1240">
    <property type="entry name" value="Phosphoglycerate mutase-like"/>
    <property type="match status" value="1"/>
</dbReference>
<dbReference type="OrthoDB" id="414418at2759"/>
<sequence>MIKTIYVARHGFRQNWVSTEWKTPTGLDRDPPLAAHGVDQAKELAQHILSFPASKRPTAIFSSPFYRCLQTAAPIAEALQLPIFVEHGIGEWYSPVEEGTGIHPRPGDAASLRAFFSQIDPSWTPTWLPSQLGEFVDGLHDRVAGFLEAFVPRVESQLGHHHENILLVSHAATAITLVRELEGDRTKAYRIGCCALSTVERKSDKQDQVVGNWTAKAVGDASFLTNGVERDWGMEDILIEDGKVVHDHGVPGTKGQEPGPEGLQYKHTPSSRM</sequence>
<evidence type="ECO:0000313" key="2">
    <source>
        <dbReference type="EMBL" id="KDQ12849.1"/>
    </source>
</evidence>
<dbReference type="InterPro" id="IPR013078">
    <property type="entry name" value="His_Pase_superF_clade-1"/>
</dbReference>
<organism evidence="2 3">
    <name type="scientific">Botryobasidium botryosum (strain FD-172 SS1)</name>
    <dbReference type="NCBI Taxonomy" id="930990"/>
    <lineage>
        <taxon>Eukaryota</taxon>
        <taxon>Fungi</taxon>
        <taxon>Dikarya</taxon>
        <taxon>Basidiomycota</taxon>
        <taxon>Agaricomycotina</taxon>
        <taxon>Agaricomycetes</taxon>
        <taxon>Cantharellales</taxon>
        <taxon>Botryobasidiaceae</taxon>
        <taxon>Botryobasidium</taxon>
    </lineage>
</organism>
<feature type="region of interest" description="Disordered" evidence="1">
    <location>
        <begin position="245"/>
        <end position="273"/>
    </location>
</feature>
<dbReference type="InterPro" id="IPR029033">
    <property type="entry name" value="His_PPase_superfam"/>
</dbReference>
<dbReference type="PANTHER" id="PTHR16469">
    <property type="entry name" value="UBIQUITIN-ASSOCIATED AND SH3 DOMAIN-CONTAINING BA-RELATED"/>
    <property type="match status" value="1"/>
</dbReference>
<evidence type="ECO:0008006" key="4">
    <source>
        <dbReference type="Google" id="ProtNLM"/>
    </source>
</evidence>
<dbReference type="HOGENOM" id="CLU_042838_0_0_1"/>
<dbReference type="Proteomes" id="UP000027195">
    <property type="component" value="Unassembled WGS sequence"/>
</dbReference>
<evidence type="ECO:0000256" key="1">
    <source>
        <dbReference type="SAM" id="MobiDB-lite"/>
    </source>
</evidence>
<evidence type="ECO:0000313" key="3">
    <source>
        <dbReference type="Proteomes" id="UP000027195"/>
    </source>
</evidence>
<dbReference type="SUPFAM" id="SSF53254">
    <property type="entry name" value="Phosphoglycerate mutase-like"/>
    <property type="match status" value="1"/>
</dbReference>
<proteinExistence type="predicted"/>
<reference evidence="3" key="1">
    <citation type="journal article" date="2014" name="Proc. Natl. Acad. Sci. U.S.A.">
        <title>Extensive sampling of basidiomycete genomes demonstrates inadequacy of the white-rot/brown-rot paradigm for wood decay fungi.</title>
        <authorList>
            <person name="Riley R."/>
            <person name="Salamov A.A."/>
            <person name="Brown D.W."/>
            <person name="Nagy L.G."/>
            <person name="Floudas D."/>
            <person name="Held B.W."/>
            <person name="Levasseur A."/>
            <person name="Lombard V."/>
            <person name="Morin E."/>
            <person name="Otillar R."/>
            <person name="Lindquist E.A."/>
            <person name="Sun H."/>
            <person name="LaButti K.M."/>
            <person name="Schmutz J."/>
            <person name="Jabbour D."/>
            <person name="Luo H."/>
            <person name="Baker S.E."/>
            <person name="Pisabarro A.G."/>
            <person name="Walton J.D."/>
            <person name="Blanchette R.A."/>
            <person name="Henrissat B."/>
            <person name="Martin F."/>
            <person name="Cullen D."/>
            <person name="Hibbett D.S."/>
            <person name="Grigoriev I.V."/>
        </authorList>
    </citation>
    <scope>NUCLEOTIDE SEQUENCE [LARGE SCALE GENOMIC DNA]</scope>
    <source>
        <strain evidence="3">FD-172 SS1</strain>
    </source>
</reference>
<protein>
    <recommendedName>
        <fullName evidence="4">Phosphoglycerate mutase-like protein</fullName>
    </recommendedName>
</protein>
<dbReference type="InParanoid" id="A0A067MBD5"/>
<dbReference type="InterPro" id="IPR051710">
    <property type="entry name" value="Phosphatase_SH3-domain"/>
</dbReference>